<comment type="caution">
    <text evidence="1">The sequence shown here is derived from an EMBL/GenBank/DDBJ whole genome shotgun (WGS) entry which is preliminary data.</text>
</comment>
<feature type="non-terminal residue" evidence="1">
    <location>
        <position position="1"/>
    </location>
</feature>
<proteinExistence type="predicted"/>
<gene>
    <name evidence="1" type="ORF">S03H2_39892</name>
</gene>
<dbReference type="AlphaFoldDB" id="X1H581"/>
<evidence type="ECO:0000313" key="1">
    <source>
        <dbReference type="EMBL" id="GAH52260.1"/>
    </source>
</evidence>
<accession>X1H581</accession>
<reference evidence="1" key="1">
    <citation type="journal article" date="2014" name="Front. Microbiol.">
        <title>High frequency of phylogenetically diverse reductive dehalogenase-homologous genes in deep subseafloor sedimentary metagenomes.</title>
        <authorList>
            <person name="Kawai M."/>
            <person name="Futagami T."/>
            <person name="Toyoda A."/>
            <person name="Takaki Y."/>
            <person name="Nishi S."/>
            <person name="Hori S."/>
            <person name="Arai W."/>
            <person name="Tsubouchi T."/>
            <person name="Morono Y."/>
            <person name="Uchiyama I."/>
            <person name="Ito T."/>
            <person name="Fujiyama A."/>
            <person name="Inagaki F."/>
            <person name="Takami H."/>
        </authorList>
    </citation>
    <scope>NUCLEOTIDE SEQUENCE</scope>
    <source>
        <strain evidence="1">Expedition CK06-06</strain>
    </source>
</reference>
<sequence>ARTSYFSVENSAYSLYFYGLSIGLAKNSWLFSPVIEFGPEYARRKFGSSKESGYGLNYTLGFLINIHFEKLRFYPKFYYEGITNLKTHAGFVGAKLGVGYEF</sequence>
<protein>
    <recommendedName>
        <fullName evidence="2">Outer membrane protein beta-barrel domain-containing protein</fullName>
    </recommendedName>
</protein>
<name>X1H581_9ZZZZ</name>
<organism evidence="1">
    <name type="scientific">marine sediment metagenome</name>
    <dbReference type="NCBI Taxonomy" id="412755"/>
    <lineage>
        <taxon>unclassified sequences</taxon>
        <taxon>metagenomes</taxon>
        <taxon>ecological metagenomes</taxon>
    </lineage>
</organism>
<evidence type="ECO:0008006" key="2">
    <source>
        <dbReference type="Google" id="ProtNLM"/>
    </source>
</evidence>
<dbReference type="EMBL" id="BARU01024697">
    <property type="protein sequence ID" value="GAH52260.1"/>
    <property type="molecule type" value="Genomic_DNA"/>
</dbReference>